<dbReference type="PROSITE" id="PS51257">
    <property type="entry name" value="PROKAR_LIPOPROTEIN"/>
    <property type="match status" value="1"/>
</dbReference>
<dbReference type="Proteomes" id="UP000248314">
    <property type="component" value="Unassembled WGS sequence"/>
</dbReference>
<evidence type="ECO:0000256" key="1">
    <source>
        <dbReference type="SAM" id="SignalP"/>
    </source>
</evidence>
<dbReference type="AlphaFoldDB" id="A0A318I4L4"/>
<organism evidence="2 3">
    <name type="scientific">Hoylesella shahii DSM 15611 = JCM 12083</name>
    <dbReference type="NCBI Taxonomy" id="1122991"/>
    <lineage>
        <taxon>Bacteria</taxon>
        <taxon>Pseudomonadati</taxon>
        <taxon>Bacteroidota</taxon>
        <taxon>Bacteroidia</taxon>
        <taxon>Bacteroidales</taxon>
        <taxon>Prevotellaceae</taxon>
        <taxon>Hoylesella</taxon>
    </lineage>
</organism>
<name>A0A318I4L4_9BACT</name>
<proteinExistence type="predicted"/>
<dbReference type="InterPro" id="IPR025396">
    <property type="entry name" value="DUF4302"/>
</dbReference>
<dbReference type="STRING" id="1122991.GCA_000613445_00997"/>
<keyword evidence="1" id="KW-0732">Signal</keyword>
<dbReference type="EMBL" id="QJJX01000011">
    <property type="protein sequence ID" value="PXX22457.1"/>
    <property type="molecule type" value="Genomic_DNA"/>
</dbReference>
<protein>
    <submittedName>
        <fullName evidence="2">Uncharacterized protein DUF4302</fullName>
    </submittedName>
</protein>
<evidence type="ECO:0000313" key="3">
    <source>
        <dbReference type="Proteomes" id="UP000248314"/>
    </source>
</evidence>
<dbReference type="RefSeq" id="WP_110370171.1">
    <property type="nucleotide sequence ID" value="NZ_QJJX01000011.1"/>
</dbReference>
<comment type="caution">
    <text evidence="2">The sequence shown here is derived from an EMBL/GenBank/DDBJ whole genome shotgun (WGS) entry which is preliminary data.</text>
</comment>
<feature type="signal peptide" evidence="1">
    <location>
        <begin position="1"/>
        <end position="22"/>
    </location>
</feature>
<evidence type="ECO:0000313" key="2">
    <source>
        <dbReference type="EMBL" id="PXX22457.1"/>
    </source>
</evidence>
<accession>A0A318I4L4</accession>
<gene>
    <name evidence="2" type="ORF">EJ73_01218</name>
</gene>
<dbReference type="Pfam" id="PF14135">
    <property type="entry name" value="DUF4302"/>
    <property type="match status" value="1"/>
</dbReference>
<reference evidence="2 3" key="1">
    <citation type="submission" date="2018-05" db="EMBL/GenBank/DDBJ databases">
        <title>Genomic Encyclopedia of Type Strains, Phase I: the one thousand microbial genomes (KMG-I) project.</title>
        <authorList>
            <person name="Kyrpides N."/>
        </authorList>
    </citation>
    <scope>NUCLEOTIDE SEQUENCE [LARGE SCALE GENOMIC DNA]</scope>
    <source>
        <strain evidence="2 3">DSM 15611</strain>
    </source>
</reference>
<feature type="chain" id="PRO_5016263005" evidence="1">
    <location>
        <begin position="23"/>
        <end position="425"/>
    </location>
</feature>
<keyword evidence="3" id="KW-1185">Reference proteome</keyword>
<sequence length="425" mass="47632">MKKAYFLFFAVVMALAMQSCLHDNDTTFDLPAAQRIDKSVEDYTKILESADNGWVLQYYAGKNYSYGGYTLLLKFKNGHVTAMGDVLDPEEQATSEYAVVKDQGPMLSFNVYNKVIHPLAEPWLGNPDGVQGDYEFSILNANADSVVLQGRKWKNKMVLTPMPKEASWEEYMLGIINVKAGMEVTTYNVIQGNDTLTQASFDPSIRRLTLKLGQTTWDVPYCTTATGIVLGQPITIGNKQYSNFVWDENEKSLTDNNLKLVQFVPKSHKSLDFWVGEWTLKTSIRRRITLTLEQGSAQNTLNGKLHINNVTYELQLTYDPATGRIELPGQPVIDPTYKYPAGIVLIPASQQENKLFGEGKGSMYFTWNEDTERADAEDSGQISGHAVDSFFGVAYGEDLQPILNAEGGYVFAFTLPKIQYMTKTK</sequence>